<gene>
    <name evidence="11" type="primary">RFC3</name>
    <name evidence="11" type="ORF">Ciccas_003768</name>
</gene>
<dbReference type="Gene3D" id="3.40.50.300">
    <property type="entry name" value="P-loop containing nucleotide triphosphate hydrolases"/>
    <property type="match status" value="1"/>
</dbReference>
<proteinExistence type="inferred from homology"/>
<dbReference type="Gene3D" id="1.20.272.10">
    <property type="match status" value="1"/>
</dbReference>
<evidence type="ECO:0000256" key="4">
    <source>
        <dbReference type="ARBA" id="ARBA00023242"/>
    </source>
</evidence>
<dbReference type="AlphaFoldDB" id="A0ABD2QDG2"/>
<evidence type="ECO:0000256" key="10">
    <source>
        <dbReference type="ARBA" id="ARBA00080379"/>
    </source>
</evidence>
<protein>
    <recommendedName>
        <fullName evidence="7">Replication factor C subunit 3</fullName>
    </recommendedName>
    <alternativeName>
        <fullName evidence="9">Activator 1 38 kDa subunit</fullName>
    </alternativeName>
    <alternativeName>
        <fullName evidence="10">Activator 1 subunit 3</fullName>
    </alternativeName>
    <alternativeName>
        <fullName evidence="8">Replication factor C 38 kDa subunit</fullName>
    </alternativeName>
</protein>
<accession>A0ABD2QDG2</accession>
<dbReference type="GO" id="GO:0006281">
    <property type="term" value="P:DNA repair"/>
    <property type="evidence" value="ECO:0007669"/>
    <property type="project" value="UniProtKB-ARBA"/>
</dbReference>
<comment type="caution">
    <text evidence="11">The sequence shown here is derived from an EMBL/GenBank/DDBJ whole genome shotgun (WGS) entry which is preliminary data.</text>
</comment>
<dbReference type="FunFam" id="1.10.8.60:FF:000030">
    <property type="entry name" value="replication factor C subunit 3"/>
    <property type="match status" value="1"/>
</dbReference>
<dbReference type="Gene3D" id="1.10.8.60">
    <property type="match status" value="1"/>
</dbReference>
<dbReference type="InterPro" id="IPR008921">
    <property type="entry name" value="DNA_pol3_clamp-load_cplx_C"/>
</dbReference>
<dbReference type="SUPFAM" id="SSF48019">
    <property type="entry name" value="post-AAA+ oligomerization domain-like"/>
    <property type="match status" value="1"/>
</dbReference>
<dbReference type="SUPFAM" id="SSF52540">
    <property type="entry name" value="P-loop containing nucleoside triphosphate hydrolases"/>
    <property type="match status" value="1"/>
</dbReference>
<dbReference type="GO" id="GO:0008094">
    <property type="term" value="F:ATP-dependent activity, acting on DNA"/>
    <property type="evidence" value="ECO:0007669"/>
    <property type="project" value="UniProtKB-ARBA"/>
</dbReference>
<keyword evidence="4" id="KW-0539">Nucleus</keyword>
<comment type="subunit">
    <text evidence="6">Subunit of the RFC complex, an heteropentameric complex consisting of a large subunit RFC1 and four small subunits RFC2, RFC3, RFC4 and RFC5; the RFC complex interacts with PCNA. Forms an heterotetrameric complex with RFC2, RFC4 and RFC5; this complex has ATPase activity but is not stimulated by PCNA. The heterotetramer of subunits RFC2, RFC3, RFC4 and RFC5 interacts with RAD17. Interacts with CNTD1; this interaction facilitates crossover formation.</text>
</comment>
<evidence type="ECO:0000256" key="7">
    <source>
        <dbReference type="ARBA" id="ARBA00070184"/>
    </source>
</evidence>
<dbReference type="FunFam" id="3.40.50.300:FF:000136">
    <property type="entry name" value="Replication factor C subunit 5"/>
    <property type="match status" value="1"/>
</dbReference>
<dbReference type="InterPro" id="IPR050238">
    <property type="entry name" value="DNA_Rep/Repair_Clamp_Loader"/>
</dbReference>
<evidence type="ECO:0000313" key="11">
    <source>
        <dbReference type="EMBL" id="KAL3317583.1"/>
    </source>
</evidence>
<comment type="subcellular location">
    <subcellularLocation>
        <location evidence="1">Nucleus</location>
    </subcellularLocation>
</comment>
<dbReference type="GO" id="GO:0005634">
    <property type="term" value="C:nucleus"/>
    <property type="evidence" value="ECO:0007669"/>
    <property type="project" value="UniProtKB-SubCell"/>
</dbReference>
<comment type="function">
    <text evidence="5">Subunit of the replication factor C (RFC) complex which acts during elongation of primed DNA templates by DNA polymerases delta and epsilon, and is necessary for ATP-dependent loading of proliferating cell nuclear antigen (PCNA) onto primed DNA.</text>
</comment>
<dbReference type="GO" id="GO:0005694">
    <property type="term" value="C:chromosome"/>
    <property type="evidence" value="ECO:0007669"/>
    <property type="project" value="UniProtKB-ARBA"/>
</dbReference>
<evidence type="ECO:0000256" key="5">
    <source>
        <dbReference type="ARBA" id="ARBA00058626"/>
    </source>
</evidence>
<dbReference type="GO" id="GO:0032991">
    <property type="term" value="C:protein-containing complex"/>
    <property type="evidence" value="ECO:0007669"/>
    <property type="project" value="UniProtKB-ARBA"/>
</dbReference>
<dbReference type="GO" id="GO:0006271">
    <property type="term" value="P:DNA strand elongation involved in DNA replication"/>
    <property type="evidence" value="ECO:0007669"/>
    <property type="project" value="UniProtKB-ARBA"/>
</dbReference>
<name>A0ABD2QDG2_9PLAT</name>
<keyword evidence="12" id="KW-1185">Reference proteome</keyword>
<evidence type="ECO:0000256" key="1">
    <source>
        <dbReference type="ARBA" id="ARBA00004123"/>
    </source>
</evidence>
<evidence type="ECO:0000256" key="9">
    <source>
        <dbReference type="ARBA" id="ARBA00079394"/>
    </source>
</evidence>
<dbReference type="Pfam" id="PF22534">
    <property type="entry name" value="RFC_C"/>
    <property type="match status" value="1"/>
</dbReference>
<evidence type="ECO:0000256" key="6">
    <source>
        <dbReference type="ARBA" id="ARBA00062267"/>
    </source>
</evidence>
<sequence length="320" mass="35977">IESGNFPHLLVYGPAGSGKKTRVHCILRLLYGNAIEKVRLNTNTFVTPSKKKVEVQTISSSVHMEVNAGDAGIYDRIVVQELIKGIASVGQLDRAKQRDFKVVVLYGVDQLTVDAQHALRRTMEKYVTTCRLILIAEQVSKITPATRSRCLPLRNPAPSIEQISDILMKVAKKESVPMSQKSSLKIAQQSGRNLRRALLMAEVAKVETMGEREETLIPDWQVYAKETAAMMVDEQSAKQVMQVRERLYNMIAHCIPEEVILGQLVDALFALSDQTLKLQLLPLAANFDHRMHLGSKPIFHLEAFVVHFMSLHKQHMECNL</sequence>
<organism evidence="11 12">
    <name type="scientific">Cichlidogyrus casuarinus</name>
    <dbReference type="NCBI Taxonomy" id="1844966"/>
    <lineage>
        <taxon>Eukaryota</taxon>
        <taxon>Metazoa</taxon>
        <taxon>Spiralia</taxon>
        <taxon>Lophotrochozoa</taxon>
        <taxon>Platyhelminthes</taxon>
        <taxon>Monogenea</taxon>
        <taxon>Monopisthocotylea</taxon>
        <taxon>Dactylogyridea</taxon>
        <taxon>Ancyrocephalidae</taxon>
        <taxon>Cichlidogyrus</taxon>
    </lineage>
</organism>
<dbReference type="Pfam" id="PF21960">
    <property type="entry name" value="RCF1-5-like_lid"/>
    <property type="match status" value="1"/>
</dbReference>
<evidence type="ECO:0000256" key="3">
    <source>
        <dbReference type="ARBA" id="ARBA00022705"/>
    </source>
</evidence>
<dbReference type="FunFam" id="1.20.272.10:FF:000002">
    <property type="entry name" value="Replication factor C subunit 3"/>
    <property type="match status" value="1"/>
</dbReference>
<dbReference type="InterPro" id="IPR027417">
    <property type="entry name" value="P-loop_NTPase"/>
</dbReference>
<dbReference type="PANTHER" id="PTHR11669">
    <property type="entry name" value="REPLICATION FACTOR C / DNA POLYMERASE III GAMMA-TAU SUBUNIT"/>
    <property type="match status" value="1"/>
</dbReference>
<reference evidence="11 12" key="1">
    <citation type="submission" date="2024-11" db="EMBL/GenBank/DDBJ databases">
        <title>Adaptive evolution of stress response genes in parasites aligns with host niche diversity.</title>
        <authorList>
            <person name="Hahn C."/>
            <person name="Resl P."/>
        </authorList>
    </citation>
    <scope>NUCLEOTIDE SEQUENCE [LARGE SCALE GENOMIC DNA]</scope>
    <source>
        <strain evidence="11">EGGRZ-B1_66</strain>
        <tissue evidence="11">Body</tissue>
    </source>
</reference>
<evidence type="ECO:0000256" key="8">
    <source>
        <dbReference type="ARBA" id="ARBA00076818"/>
    </source>
</evidence>
<evidence type="ECO:0000313" key="12">
    <source>
        <dbReference type="Proteomes" id="UP001626550"/>
    </source>
</evidence>
<dbReference type="PANTHER" id="PTHR11669:SF1">
    <property type="entry name" value="REPLICATION FACTOR C SUBUNIT 3"/>
    <property type="match status" value="1"/>
</dbReference>
<dbReference type="Proteomes" id="UP001626550">
    <property type="component" value="Unassembled WGS sequence"/>
</dbReference>
<feature type="non-terminal residue" evidence="11">
    <location>
        <position position="1"/>
    </location>
</feature>
<dbReference type="EMBL" id="JBJKFK010000362">
    <property type="protein sequence ID" value="KAL3317583.1"/>
    <property type="molecule type" value="Genomic_DNA"/>
</dbReference>
<keyword evidence="3" id="KW-0235">DNA replication</keyword>
<comment type="similarity">
    <text evidence="2">Belongs to the activator 1 small subunits family.</text>
</comment>
<evidence type="ECO:0000256" key="2">
    <source>
        <dbReference type="ARBA" id="ARBA00005378"/>
    </source>
</evidence>